<sequence>MAAEKQYVRFMITVSKSLVPDYFHSRSGLRLSNVEEVERGMYKAKEQLRITSIISKSC</sequence>
<reference evidence="1 2" key="1">
    <citation type="journal article" date="2018" name="Mol. Biol. Evol.">
        <title>Analysis of the draft genome of the red seaweed Gracilariopsis chorda provides insights into genome size evolution in Rhodophyta.</title>
        <authorList>
            <person name="Lee J."/>
            <person name="Yang E.C."/>
            <person name="Graf L."/>
            <person name="Yang J.H."/>
            <person name="Qiu H."/>
            <person name="Zel Zion U."/>
            <person name="Chan C.X."/>
            <person name="Stephens T.G."/>
            <person name="Weber A.P.M."/>
            <person name="Boo G.H."/>
            <person name="Boo S.M."/>
            <person name="Kim K.M."/>
            <person name="Shin Y."/>
            <person name="Jung M."/>
            <person name="Lee S.J."/>
            <person name="Yim H.S."/>
            <person name="Lee J.H."/>
            <person name="Bhattacharya D."/>
            <person name="Yoon H.S."/>
        </authorList>
    </citation>
    <scope>NUCLEOTIDE SEQUENCE [LARGE SCALE GENOMIC DNA]</scope>
    <source>
        <strain evidence="1 2">SKKU-2015</strain>
        <tissue evidence="1">Whole body</tissue>
    </source>
</reference>
<dbReference type="Proteomes" id="UP000247409">
    <property type="component" value="Unassembled WGS sequence"/>
</dbReference>
<gene>
    <name evidence="1" type="ORF">BWQ96_04114</name>
</gene>
<dbReference type="AlphaFoldDB" id="A0A2V3IVD7"/>
<comment type="caution">
    <text evidence="1">The sequence shown here is derived from an EMBL/GenBank/DDBJ whole genome shotgun (WGS) entry which is preliminary data.</text>
</comment>
<evidence type="ECO:0000313" key="1">
    <source>
        <dbReference type="EMBL" id="PXF46108.1"/>
    </source>
</evidence>
<dbReference type="EMBL" id="NBIV01000044">
    <property type="protein sequence ID" value="PXF46108.1"/>
    <property type="molecule type" value="Genomic_DNA"/>
</dbReference>
<keyword evidence="2" id="KW-1185">Reference proteome</keyword>
<organism evidence="1 2">
    <name type="scientific">Gracilariopsis chorda</name>
    <dbReference type="NCBI Taxonomy" id="448386"/>
    <lineage>
        <taxon>Eukaryota</taxon>
        <taxon>Rhodophyta</taxon>
        <taxon>Florideophyceae</taxon>
        <taxon>Rhodymeniophycidae</taxon>
        <taxon>Gracilariales</taxon>
        <taxon>Gracilariaceae</taxon>
        <taxon>Gracilariopsis</taxon>
    </lineage>
</organism>
<protein>
    <submittedName>
        <fullName evidence="1">Uncharacterized protein</fullName>
    </submittedName>
</protein>
<name>A0A2V3IVD7_9FLOR</name>
<evidence type="ECO:0000313" key="2">
    <source>
        <dbReference type="Proteomes" id="UP000247409"/>
    </source>
</evidence>
<proteinExistence type="predicted"/>
<accession>A0A2V3IVD7</accession>